<dbReference type="Pfam" id="PF05488">
    <property type="entry name" value="PAAR_motif"/>
    <property type="match status" value="1"/>
</dbReference>
<dbReference type="OrthoDB" id="9807902at2"/>
<sequence length="97" mass="9361">MPPAGQLTSMNVCPMVTGVVPHVGGAVVGPGAPTILVCGLCASTMADMAICVGPPATIAEGEPTVLFEGRPAAVVGLSLTDHGGDIVGPGAITVEIA</sequence>
<protein>
    <recommendedName>
        <fullName evidence="3">PAAR motif protein</fullName>
    </recommendedName>
</protein>
<keyword evidence="2" id="KW-1185">Reference proteome</keyword>
<dbReference type="Proteomes" id="UP000317093">
    <property type="component" value="Chromosome"/>
</dbReference>
<proteinExistence type="predicted"/>
<evidence type="ECO:0008006" key="3">
    <source>
        <dbReference type="Google" id="ProtNLM"/>
    </source>
</evidence>
<dbReference type="Gene3D" id="2.60.200.60">
    <property type="match status" value="1"/>
</dbReference>
<gene>
    <name evidence="1" type="ORF">Pan216_39490</name>
</gene>
<evidence type="ECO:0000313" key="1">
    <source>
        <dbReference type="EMBL" id="QDU63074.1"/>
    </source>
</evidence>
<evidence type="ECO:0000313" key="2">
    <source>
        <dbReference type="Proteomes" id="UP000317093"/>
    </source>
</evidence>
<reference evidence="1 2" key="1">
    <citation type="submission" date="2019-02" db="EMBL/GenBank/DDBJ databases">
        <title>Deep-cultivation of Planctomycetes and their phenomic and genomic characterization uncovers novel biology.</title>
        <authorList>
            <person name="Wiegand S."/>
            <person name="Jogler M."/>
            <person name="Boedeker C."/>
            <person name="Pinto D."/>
            <person name="Vollmers J."/>
            <person name="Rivas-Marin E."/>
            <person name="Kohn T."/>
            <person name="Peeters S.H."/>
            <person name="Heuer A."/>
            <person name="Rast P."/>
            <person name="Oberbeckmann S."/>
            <person name="Bunk B."/>
            <person name="Jeske O."/>
            <person name="Meyerdierks A."/>
            <person name="Storesund J.E."/>
            <person name="Kallscheuer N."/>
            <person name="Luecker S."/>
            <person name="Lage O.M."/>
            <person name="Pohl T."/>
            <person name="Merkel B.J."/>
            <person name="Hornburger P."/>
            <person name="Mueller R.-W."/>
            <person name="Bruemmer F."/>
            <person name="Labrenz M."/>
            <person name="Spormann A.M."/>
            <person name="Op den Camp H."/>
            <person name="Overmann J."/>
            <person name="Amann R."/>
            <person name="Jetten M.S.M."/>
            <person name="Mascher T."/>
            <person name="Medema M.H."/>
            <person name="Devos D.P."/>
            <person name="Kaster A.-K."/>
            <person name="Ovreas L."/>
            <person name="Rohde M."/>
            <person name="Galperin M.Y."/>
            <person name="Jogler C."/>
        </authorList>
    </citation>
    <scope>NUCLEOTIDE SEQUENCE [LARGE SCALE GENOMIC DNA]</scope>
    <source>
        <strain evidence="1 2">Pan216</strain>
    </source>
</reference>
<dbReference type="KEGG" id="knv:Pan216_39490"/>
<dbReference type="RefSeq" id="WP_145260266.1">
    <property type="nucleotide sequence ID" value="NZ_CP036279.1"/>
</dbReference>
<dbReference type="AlphaFoldDB" id="A0A518B7V6"/>
<accession>A0A518B7V6</accession>
<name>A0A518B7V6_9BACT</name>
<organism evidence="1 2">
    <name type="scientific">Kolteria novifilia</name>
    <dbReference type="NCBI Taxonomy" id="2527975"/>
    <lineage>
        <taxon>Bacteria</taxon>
        <taxon>Pseudomonadati</taxon>
        <taxon>Planctomycetota</taxon>
        <taxon>Planctomycetia</taxon>
        <taxon>Kolteriales</taxon>
        <taxon>Kolteriaceae</taxon>
        <taxon>Kolteria</taxon>
    </lineage>
</organism>
<dbReference type="InterPro" id="IPR008727">
    <property type="entry name" value="PAAR_motif"/>
</dbReference>
<dbReference type="EMBL" id="CP036279">
    <property type="protein sequence ID" value="QDU63074.1"/>
    <property type="molecule type" value="Genomic_DNA"/>
</dbReference>